<proteinExistence type="predicted"/>
<accession>A0A284RUX3</accession>
<dbReference type="OrthoDB" id="10353053at2759"/>
<evidence type="ECO:0000313" key="1">
    <source>
        <dbReference type="EMBL" id="SJL12561.1"/>
    </source>
</evidence>
<dbReference type="EMBL" id="FUEG01000017">
    <property type="protein sequence ID" value="SJL12561.1"/>
    <property type="molecule type" value="Genomic_DNA"/>
</dbReference>
<sequence length="144" mass="16444">MTFKDSLVCQMSKGPTWSQSFRGYMSLTLAIARGSETVFSRVFWIPTSASAYDISFLDRNIRQACKRPNSLTATSHKWHGVYIYRAHGSWATSLPKKVEVIVSREHCMGRLLLPLWSVYFNHKDVHQPSSFQMNGSSIKPRARS</sequence>
<evidence type="ECO:0000313" key="2">
    <source>
        <dbReference type="Proteomes" id="UP000219338"/>
    </source>
</evidence>
<gene>
    <name evidence="1" type="ORF">ARMOST_15989</name>
</gene>
<organism evidence="1 2">
    <name type="scientific">Armillaria ostoyae</name>
    <name type="common">Armillaria root rot fungus</name>
    <dbReference type="NCBI Taxonomy" id="47428"/>
    <lineage>
        <taxon>Eukaryota</taxon>
        <taxon>Fungi</taxon>
        <taxon>Dikarya</taxon>
        <taxon>Basidiomycota</taxon>
        <taxon>Agaricomycotina</taxon>
        <taxon>Agaricomycetes</taxon>
        <taxon>Agaricomycetidae</taxon>
        <taxon>Agaricales</taxon>
        <taxon>Marasmiineae</taxon>
        <taxon>Physalacriaceae</taxon>
        <taxon>Armillaria</taxon>
    </lineage>
</organism>
<dbReference type="AlphaFoldDB" id="A0A284RUX3"/>
<keyword evidence="2" id="KW-1185">Reference proteome</keyword>
<dbReference type="Proteomes" id="UP000219338">
    <property type="component" value="Unassembled WGS sequence"/>
</dbReference>
<name>A0A284RUX3_ARMOS</name>
<protein>
    <submittedName>
        <fullName evidence="1">Uncharacterized protein</fullName>
    </submittedName>
</protein>
<reference evidence="2" key="1">
    <citation type="journal article" date="2017" name="Nat. Ecol. Evol.">
        <title>Genome expansion and lineage-specific genetic innovations in the forest pathogenic fungi Armillaria.</title>
        <authorList>
            <person name="Sipos G."/>
            <person name="Prasanna A.N."/>
            <person name="Walter M.C."/>
            <person name="O'Connor E."/>
            <person name="Balint B."/>
            <person name="Krizsan K."/>
            <person name="Kiss B."/>
            <person name="Hess J."/>
            <person name="Varga T."/>
            <person name="Slot J."/>
            <person name="Riley R."/>
            <person name="Boka B."/>
            <person name="Rigling D."/>
            <person name="Barry K."/>
            <person name="Lee J."/>
            <person name="Mihaltcheva S."/>
            <person name="LaButti K."/>
            <person name="Lipzen A."/>
            <person name="Waldron R."/>
            <person name="Moloney N.M."/>
            <person name="Sperisen C."/>
            <person name="Kredics L."/>
            <person name="Vagvoelgyi C."/>
            <person name="Patrignani A."/>
            <person name="Fitzpatrick D."/>
            <person name="Nagy I."/>
            <person name="Doyle S."/>
            <person name="Anderson J.B."/>
            <person name="Grigoriev I.V."/>
            <person name="Gueldener U."/>
            <person name="Muensterkoetter M."/>
            <person name="Nagy L.G."/>
        </authorList>
    </citation>
    <scope>NUCLEOTIDE SEQUENCE [LARGE SCALE GENOMIC DNA]</scope>
    <source>
        <strain evidence="2">C18/9</strain>
    </source>
</reference>